<feature type="binding site" evidence="9">
    <location>
        <position position="119"/>
    </location>
    <ligand>
        <name>S-adenosyl-L-methionine</name>
        <dbReference type="ChEBI" id="CHEBI:59789"/>
    </ligand>
</feature>
<feature type="binding site" evidence="9">
    <location>
        <position position="93"/>
    </location>
    <ligand>
        <name>S-adenosyl-L-methionine</name>
        <dbReference type="ChEBI" id="CHEBI:59789"/>
    </ligand>
</feature>
<evidence type="ECO:0000256" key="6">
    <source>
        <dbReference type="ARBA" id="ARBA00022679"/>
    </source>
</evidence>
<dbReference type="PANTHER" id="PTHR13600:SF21">
    <property type="entry name" value="LEUCINE CARBOXYL METHYLTRANSFERASE 1"/>
    <property type="match status" value="1"/>
</dbReference>
<dbReference type="Pfam" id="PF04072">
    <property type="entry name" value="LCM"/>
    <property type="match status" value="1"/>
</dbReference>
<evidence type="ECO:0000256" key="7">
    <source>
        <dbReference type="ARBA" id="ARBA00022691"/>
    </source>
</evidence>
<reference evidence="11" key="1">
    <citation type="journal article" date="2020" name="Stud. Mycol.">
        <title>101 Dothideomycetes genomes: a test case for predicting lifestyles and emergence of pathogens.</title>
        <authorList>
            <person name="Haridas S."/>
            <person name="Albert R."/>
            <person name="Binder M."/>
            <person name="Bloem J."/>
            <person name="Labutti K."/>
            <person name="Salamov A."/>
            <person name="Andreopoulos B."/>
            <person name="Baker S."/>
            <person name="Barry K."/>
            <person name="Bills G."/>
            <person name="Bluhm B."/>
            <person name="Cannon C."/>
            <person name="Castanera R."/>
            <person name="Culley D."/>
            <person name="Daum C."/>
            <person name="Ezra D."/>
            <person name="Gonzalez J."/>
            <person name="Henrissat B."/>
            <person name="Kuo A."/>
            <person name="Liang C."/>
            <person name="Lipzen A."/>
            <person name="Lutzoni F."/>
            <person name="Magnuson J."/>
            <person name="Mondo S."/>
            <person name="Nolan M."/>
            <person name="Ohm R."/>
            <person name="Pangilinan J."/>
            <person name="Park H.-J."/>
            <person name="Ramirez L."/>
            <person name="Alfaro M."/>
            <person name="Sun H."/>
            <person name="Tritt A."/>
            <person name="Yoshinaga Y."/>
            <person name="Zwiers L.-H."/>
            <person name="Turgeon B."/>
            <person name="Goodwin S."/>
            <person name="Spatafora J."/>
            <person name="Crous P."/>
            <person name="Grigoriev I."/>
        </authorList>
    </citation>
    <scope>NUCLEOTIDE SEQUENCE</scope>
    <source>
        <strain evidence="11">ATCC 74209</strain>
    </source>
</reference>
<evidence type="ECO:0000256" key="5">
    <source>
        <dbReference type="ARBA" id="ARBA00022603"/>
    </source>
</evidence>
<dbReference type="GO" id="GO:0032259">
    <property type="term" value="P:methylation"/>
    <property type="evidence" value="ECO:0007669"/>
    <property type="project" value="UniProtKB-KW"/>
</dbReference>
<name>A0A9P4JF15_9PLEO</name>
<dbReference type="GO" id="GO:0018423">
    <property type="term" value="F:protein C-terminal leucine carboxyl O-methyltransferase activity"/>
    <property type="evidence" value="ECO:0007669"/>
    <property type="project" value="UniProtKB-EC"/>
</dbReference>
<proteinExistence type="inferred from homology"/>
<dbReference type="EC" id="2.1.1.233" evidence="3 8"/>
<dbReference type="PANTHER" id="PTHR13600">
    <property type="entry name" value="LEUCINE CARBOXYL METHYLTRANSFERASE"/>
    <property type="match status" value="1"/>
</dbReference>
<dbReference type="PIRSF" id="PIRSF016305">
    <property type="entry name" value="LCM_mtfrase"/>
    <property type="match status" value="1"/>
</dbReference>
<evidence type="ECO:0000256" key="2">
    <source>
        <dbReference type="ARBA" id="ARBA00010703"/>
    </source>
</evidence>
<dbReference type="InterPro" id="IPR016651">
    <property type="entry name" value="LCMT1"/>
</dbReference>
<evidence type="ECO:0000256" key="4">
    <source>
        <dbReference type="ARBA" id="ARBA00017497"/>
    </source>
</evidence>
<evidence type="ECO:0000256" key="3">
    <source>
        <dbReference type="ARBA" id="ARBA00012834"/>
    </source>
</evidence>
<keyword evidence="12" id="KW-1185">Reference proteome</keyword>
<comment type="catalytic activity">
    <reaction evidence="1 8">
        <text>[phosphatase 2A protein]-C-terminal L-leucine + S-adenosyl-L-methionine = [phosphatase 2A protein]-C-terminal L-leucine methyl ester + S-adenosyl-L-homocysteine</text>
        <dbReference type="Rhea" id="RHEA:48544"/>
        <dbReference type="Rhea" id="RHEA-COMP:12134"/>
        <dbReference type="Rhea" id="RHEA-COMP:12135"/>
        <dbReference type="ChEBI" id="CHEBI:57856"/>
        <dbReference type="ChEBI" id="CHEBI:59789"/>
        <dbReference type="ChEBI" id="CHEBI:90516"/>
        <dbReference type="ChEBI" id="CHEBI:90517"/>
        <dbReference type="EC" id="2.1.1.233"/>
    </reaction>
</comment>
<dbReference type="Proteomes" id="UP000799536">
    <property type="component" value="Unassembled WGS sequence"/>
</dbReference>
<keyword evidence="7 8" id="KW-0949">S-adenosyl-L-methionine</keyword>
<dbReference type="OrthoDB" id="203237at2759"/>
<evidence type="ECO:0000313" key="11">
    <source>
        <dbReference type="EMBL" id="KAF2196069.1"/>
    </source>
</evidence>
<protein>
    <recommendedName>
        <fullName evidence="4 8">Leucine carboxyl methyltransferase 1</fullName>
        <ecNumber evidence="3 8">2.1.1.233</ecNumber>
    </recommendedName>
</protein>
<dbReference type="SUPFAM" id="SSF53335">
    <property type="entry name" value="S-adenosyl-L-methionine-dependent methyltransferases"/>
    <property type="match status" value="1"/>
</dbReference>
<evidence type="ECO:0000256" key="9">
    <source>
        <dbReference type="PIRSR" id="PIRSR016305-1"/>
    </source>
</evidence>
<feature type="region of interest" description="Disordered" evidence="10">
    <location>
        <begin position="1"/>
        <end position="51"/>
    </location>
</feature>
<sequence>MSAPNIPNLKTLLGTRRGGSGRGRGRGRGLPESPQASSEAVRDEAVRGTDQDAAGSRVSCVQLGYLHDPYASCFATQQSTRRLPLLNRGTYVRTSAIDSLVRKFIETSPEQPKQIVSLGAGTDTRYFRLRDYYPDAKLIYHEIDFPTNTASKLNSINRHAPLHAKLIPNAPPTNPLSLPPGATSYYSPTYNLHALDLRNLTCATFSSSATNLPNLDPNVPTILLSEMCLCYLEPTTASLIIGTLLSTYFSPATPVALIMYEPILPNDPFGRTMISNLASRNIRLPTLTTYLTLEHQRLRLDSEGFVDGCRAADVNFIWKKWVPEEEKERVAALEMLDELEELELLLKHYCVTWGWRNGSGEGTQESAANKVFKRAWEDMVEQDDRQT</sequence>
<comment type="caution">
    <text evidence="11">The sequence shown here is derived from an EMBL/GenBank/DDBJ whole genome shotgun (WGS) entry which is preliminary data.</text>
</comment>
<comment type="function">
    <text evidence="8">Methylates the carboxyl group of the C-terminal leucine residue of protein phosphatase 2A catalytic subunits to form alpha-leucine ester residues.</text>
</comment>
<dbReference type="Gene3D" id="3.40.50.150">
    <property type="entry name" value="Vaccinia Virus protein VP39"/>
    <property type="match status" value="1"/>
</dbReference>
<comment type="similarity">
    <text evidence="2 8">Belongs to the methyltransferase superfamily. LCMT family.</text>
</comment>
<feature type="binding site" evidence="9">
    <location>
        <position position="226"/>
    </location>
    <ligand>
        <name>S-adenosyl-L-methionine</name>
        <dbReference type="ChEBI" id="CHEBI:59789"/>
    </ligand>
</feature>
<evidence type="ECO:0000256" key="1">
    <source>
        <dbReference type="ARBA" id="ARBA00000724"/>
    </source>
</evidence>
<dbReference type="EMBL" id="ML994495">
    <property type="protein sequence ID" value="KAF2196069.1"/>
    <property type="molecule type" value="Genomic_DNA"/>
</dbReference>
<organism evidence="11 12">
    <name type="scientific">Delitschia confertaspora ATCC 74209</name>
    <dbReference type="NCBI Taxonomy" id="1513339"/>
    <lineage>
        <taxon>Eukaryota</taxon>
        <taxon>Fungi</taxon>
        <taxon>Dikarya</taxon>
        <taxon>Ascomycota</taxon>
        <taxon>Pezizomycotina</taxon>
        <taxon>Dothideomycetes</taxon>
        <taxon>Pleosporomycetidae</taxon>
        <taxon>Pleosporales</taxon>
        <taxon>Delitschiaceae</taxon>
        <taxon>Delitschia</taxon>
    </lineage>
</organism>
<dbReference type="InterPro" id="IPR007213">
    <property type="entry name" value="Ppm1/Ppm2/Tcmp"/>
</dbReference>
<dbReference type="InterPro" id="IPR029063">
    <property type="entry name" value="SAM-dependent_MTases_sf"/>
</dbReference>
<evidence type="ECO:0000256" key="10">
    <source>
        <dbReference type="SAM" id="MobiDB-lite"/>
    </source>
</evidence>
<keyword evidence="6 8" id="KW-0808">Transferase</keyword>
<dbReference type="AlphaFoldDB" id="A0A9P4JF15"/>
<keyword evidence="5 8" id="KW-0489">Methyltransferase</keyword>
<feature type="binding site" evidence="9">
    <location>
        <begin position="196"/>
        <end position="197"/>
    </location>
    <ligand>
        <name>S-adenosyl-L-methionine</name>
        <dbReference type="ChEBI" id="CHEBI:59789"/>
    </ligand>
</feature>
<accession>A0A9P4JF15</accession>
<evidence type="ECO:0000313" key="12">
    <source>
        <dbReference type="Proteomes" id="UP000799536"/>
    </source>
</evidence>
<feature type="compositionally biased region" description="Basic and acidic residues" evidence="10">
    <location>
        <begin position="40"/>
        <end position="50"/>
    </location>
</feature>
<evidence type="ECO:0000256" key="8">
    <source>
        <dbReference type="PIRNR" id="PIRNR016305"/>
    </source>
</evidence>
<gene>
    <name evidence="11" type="ORF">GQ43DRAFT_279636</name>
</gene>